<keyword evidence="2" id="KW-0808">Transferase</keyword>
<dbReference type="EMBL" id="KV862254">
    <property type="protein sequence ID" value="OIV89692.1"/>
    <property type="molecule type" value="Genomic_DNA"/>
</dbReference>
<name>A0A1J7GJ35_LUPAN</name>
<keyword evidence="4" id="KW-1185">Reference proteome</keyword>
<dbReference type="STRING" id="3871.A0A1J7GJ35"/>
<proteinExistence type="inferred from homology"/>
<evidence type="ECO:0000313" key="3">
    <source>
        <dbReference type="EMBL" id="OIV89692.1"/>
    </source>
</evidence>
<dbReference type="PANTHER" id="PTHR48047:SF45">
    <property type="entry name" value="SCOPOLETIN GLUCOSYLTRANSFERASE-LIKE"/>
    <property type="match status" value="1"/>
</dbReference>
<sequence length="203" mass="23765">LPNCVVSDVFFTCTTDSTAKFDIPRIVFNWVSFFSMCVAGCVRLYKSYENVSSNSESFVIPNLPGEIKMTRTQVADYLKIGNWLERLTKFREAEEKNYEVVFTNFYELEKDYADYFRKEYKKYRGKEASIDEHQWQNWLDTKEANLVVYVFFGSAVNFPDSHLREIALGLEASGKPFIWVVKKSKKDGEEWLAEGFKRRIEGN</sequence>
<gene>
    <name evidence="3" type="ORF">TanjilG_07168</name>
</gene>
<organism evidence="3 4">
    <name type="scientific">Lupinus angustifolius</name>
    <name type="common">Narrow-leaved blue lupine</name>
    <dbReference type="NCBI Taxonomy" id="3871"/>
    <lineage>
        <taxon>Eukaryota</taxon>
        <taxon>Viridiplantae</taxon>
        <taxon>Streptophyta</taxon>
        <taxon>Embryophyta</taxon>
        <taxon>Tracheophyta</taxon>
        <taxon>Spermatophyta</taxon>
        <taxon>Magnoliopsida</taxon>
        <taxon>eudicotyledons</taxon>
        <taxon>Gunneridae</taxon>
        <taxon>Pentapetalae</taxon>
        <taxon>rosids</taxon>
        <taxon>fabids</taxon>
        <taxon>Fabales</taxon>
        <taxon>Fabaceae</taxon>
        <taxon>Papilionoideae</taxon>
        <taxon>50 kb inversion clade</taxon>
        <taxon>genistoids sensu lato</taxon>
        <taxon>core genistoids</taxon>
        <taxon>Genisteae</taxon>
        <taxon>Lupinus</taxon>
    </lineage>
</organism>
<evidence type="ECO:0000256" key="2">
    <source>
        <dbReference type="ARBA" id="ARBA00022676"/>
    </source>
</evidence>
<dbReference type="Gene3D" id="3.40.50.2000">
    <property type="entry name" value="Glycogen Phosphorylase B"/>
    <property type="match status" value="2"/>
</dbReference>
<dbReference type="AlphaFoldDB" id="A0A1J7GJ35"/>
<keyword evidence="2" id="KW-0328">Glycosyltransferase</keyword>
<protein>
    <submittedName>
        <fullName evidence="3">Uncharacterized protein</fullName>
    </submittedName>
</protein>
<reference evidence="3 4" key="1">
    <citation type="journal article" date="2017" name="Plant Biotechnol. J.">
        <title>A comprehensive draft genome sequence for lupin (Lupinus angustifolius), an emerging health food: insights into plant-microbe interactions and legume evolution.</title>
        <authorList>
            <person name="Hane J.K."/>
            <person name="Ming Y."/>
            <person name="Kamphuis L.G."/>
            <person name="Nelson M.N."/>
            <person name="Garg G."/>
            <person name="Atkins C.A."/>
            <person name="Bayer P.E."/>
            <person name="Bravo A."/>
            <person name="Bringans S."/>
            <person name="Cannon S."/>
            <person name="Edwards D."/>
            <person name="Foley R."/>
            <person name="Gao L.L."/>
            <person name="Harrison M.J."/>
            <person name="Huang W."/>
            <person name="Hurgobin B."/>
            <person name="Li S."/>
            <person name="Liu C.W."/>
            <person name="McGrath A."/>
            <person name="Morahan G."/>
            <person name="Murray J."/>
            <person name="Weller J."/>
            <person name="Jian J."/>
            <person name="Singh K.B."/>
        </authorList>
    </citation>
    <scope>NUCLEOTIDE SEQUENCE [LARGE SCALE GENOMIC DNA]</scope>
    <source>
        <strain evidence="4">cv. Tanjil</strain>
        <tissue evidence="3">Whole plant</tissue>
    </source>
</reference>
<dbReference type="SUPFAM" id="SSF53756">
    <property type="entry name" value="UDP-Glycosyltransferase/glycogen phosphorylase"/>
    <property type="match status" value="1"/>
</dbReference>
<evidence type="ECO:0000256" key="1">
    <source>
        <dbReference type="ARBA" id="ARBA00009995"/>
    </source>
</evidence>
<dbReference type="GO" id="GO:0035251">
    <property type="term" value="F:UDP-glucosyltransferase activity"/>
    <property type="evidence" value="ECO:0007669"/>
    <property type="project" value="TreeGrafter"/>
</dbReference>
<feature type="non-terminal residue" evidence="3">
    <location>
        <position position="1"/>
    </location>
</feature>
<comment type="similarity">
    <text evidence="1">Belongs to the UDP-glycosyltransferase family.</text>
</comment>
<evidence type="ECO:0000313" key="4">
    <source>
        <dbReference type="Proteomes" id="UP000188354"/>
    </source>
</evidence>
<dbReference type="Gramene" id="OIV89692">
    <property type="protein sequence ID" value="OIV89692"/>
    <property type="gene ID" value="TanjilG_07168"/>
</dbReference>
<dbReference type="Proteomes" id="UP000188354">
    <property type="component" value="Unassembled WGS sequence"/>
</dbReference>
<accession>A0A1J7GJ35</accession>
<dbReference type="PANTHER" id="PTHR48047">
    <property type="entry name" value="GLYCOSYLTRANSFERASE"/>
    <property type="match status" value="1"/>
</dbReference>
<dbReference type="OMA" id="VGHRIEM"/>